<name>A0A975NPG9_9BRAD</name>
<evidence type="ECO:0000256" key="1">
    <source>
        <dbReference type="ARBA" id="ARBA00022617"/>
    </source>
</evidence>
<keyword evidence="2 4" id="KW-0479">Metal-binding</keyword>
<dbReference type="Pfam" id="PF13442">
    <property type="entry name" value="Cytochrome_CBB3"/>
    <property type="match status" value="1"/>
</dbReference>
<evidence type="ECO:0000256" key="5">
    <source>
        <dbReference type="SAM" id="SignalP"/>
    </source>
</evidence>
<feature type="chain" id="PRO_5037378508" evidence="5">
    <location>
        <begin position="25"/>
        <end position="147"/>
    </location>
</feature>
<sequence>MTKHASKWVMVASVTVGLSAVALAQDLDAGKLEFQSSCATCHGIDGKGKGPLSEQLRVAPADLTVLTKHNNGVFPVNAVYEAIYGIKRIVAHGPPDMPIWGFRYFARNTSPGSKKPDHYVELSSDLDAIARTRLLAVVDYLNRIQQK</sequence>
<evidence type="ECO:0000313" key="8">
    <source>
        <dbReference type="Proteomes" id="UP000680805"/>
    </source>
</evidence>
<feature type="domain" description="Cytochrome c" evidence="6">
    <location>
        <begin position="25"/>
        <end position="145"/>
    </location>
</feature>
<keyword evidence="3 4" id="KW-0408">Iron</keyword>
<feature type="signal peptide" evidence="5">
    <location>
        <begin position="1"/>
        <end position="24"/>
    </location>
</feature>
<evidence type="ECO:0000256" key="2">
    <source>
        <dbReference type="ARBA" id="ARBA00022723"/>
    </source>
</evidence>
<dbReference type="EMBL" id="CP076135">
    <property type="protein sequence ID" value="QWG18311.1"/>
    <property type="molecule type" value="Genomic_DNA"/>
</dbReference>
<organism evidence="7 8">
    <name type="scientific">Bradyrhizobium sediminis</name>
    <dbReference type="NCBI Taxonomy" id="2840469"/>
    <lineage>
        <taxon>Bacteria</taxon>
        <taxon>Pseudomonadati</taxon>
        <taxon>Pseudomonadota</taxon>
        <taxon>Alphaproteobacteria</taxon>
        <taxon>Hyphomicrobiales</taxon>
        <taxon>Nitrobacteraceae</taxon>
        <taxon>Bradyrhizobium</taxon>
    </lineage>
</organism>
<dbReference type="GO" id="GO:0009055">
    <property type="term" value="F:electron transfer activity"/>
    <property type="evidence" value="ECO:0007669"/>
    <property type="project" value="InterPro"/>
</dbReference>
<dbReference type="InterPro" id="IPR009056">
    <property type="entry name" value="Cyt_c-like_dom"/>
</dbReference>
<evidence type="ECO:0000256" key="4">
    <source>
        <dbReference type="PROSITE-ProRule" id="PRU00433"/>
    </source>
</evidence>
<dbReference type="Proteomes" id="UP000680805">
    <property type="component" value="Chromosome"/>
</dbReference>
<evidence type="ECO:0000259" key="6">
    <source>
        <dbReference type="PROSITE" id="PS51007"/>
    </source>
</evidence>
<dbReference type="SUPFAM" id="SSF46626">
    <property type="entry name" value="Cytochrome c"/>
    <property type="match status" value="1"/>
</dbReference>
<dbReference type="RefSeq" id="WP_215613902.1">
    <property type="nucleotide sequence ID" value="NZ_CP076135.1"/>
</dbReference>
<evidence type="ECO:0000256" key="3">
    <source>
        <dbReference type="ARBA" id="ARBA00023004"/>
    </source>
</evidence>
<dbReference type="InterPro" id="IPR036909">
    <property type="entry name" value="Cyt_c-like_dom_sf"/>
</dbReference>
<keyword evidence="5" id="KW-0732">Signal</keyword>
<dbReference type="KEGG" id="bsei:KMZ68_25855"/>
<accession>A0A975NPG9</accession>
<gene>
    <name evidence="7" type="ORF">KMZ68_25855</name>
</gene>
<reference evidence="7" key="1">
    <citation type="submission" date="2021-06" db="EMBL/GenBank/DDBJ databases">
        <title>Bradyrhizobium sp. S2-11-2 Genome sequencing.</title>
        <authorList>
            <person name="Jin L."/>
        </authorList>
    </citation>
    <scope>NUCLEOTIDE SEQUENCE</scope>
    <source>
        <strain evidence="7">S2-11-2</strain>
    </source>
</reference>
<keyword evidence="1 4" id="KW-0349">Heme</keyword>
<dbReference type="GO" id="GO:0020037">
    <property type="term" value="F:heme binding"/>
    <property type="evidence" value="ECO:0007669"/>
    <property type="project" value="InterPro"/>
</dbReference>
<dbReference type="AlphaFoldDB" id="A0A975NPG9"/>
<dbReference type="Gene3D" id="1.10.760.10">
    <property type="entry name" value="Cytochrome c-like domain"/>
    <property type="match status" value="1"/>
</dbReference>
<proteinExistence type="predicted"/>
<dbReference type="PROSITE" id="PS51007">
    <property type="entry name" value="CYTC"/>
    <property type="match status" value="1"/>
</dbReference>
<dbReference type="GO" id="GO:0046872">
    <property type="term" value="F:metal ion binding"/>
    <property type="evidence" value="ECO:0007669"/>
    <property type="project" value="UniProtKB-KW"/>
</dbReference>
<protein>
    <submittedName>
        <fullName evidence="7">Cytochrome c</fullName>
    </submittedName>
</protein>
<evidence type="ECO:0000313" key="7">
    <source>
        <dbReference type="EMBL" id="QWG18311.1"/>
    </source>
</evidence>